<keyword evidence="3" id="KW-1185">Reference proteome</keyword>
<evidence type="ECO:0000313" key="3">
    <source>
        <dbReference type="Proteomes" id="UP000281406"/>
    </source>
</evidence>
<dbReference type="EMBL" id="RJVU01057856">
    <property type="protein sequence ID" value="ROK16080.1"/>
    <property type="molecule type" value="Genomic_DNA"/>
</dbReference>
<comment type="caution">
    <text evidence="2">The sequence shown here is derived from an EMBL/GenBank/DDBJ whole genome shotgun (WGS) entry which is preliminary data.</text>
</comment>
<evidence type="ECO:0000256" key="1">
    <source>
        <dbReference type="SAM" id="MobiDB-lite"/>
    </source>
</evidence>
<reference evidence="2 3" key="1">
    <citation type="submission" date="2018-10" db="EMBL/GenBank/DDBJ databases">
        <title>Genome assembly for a Yunnan-Guizhou Plateau 3E fish, Anabarilius grahami (Regan), and its evolutionary and genetic applications.</title>
        <authorList>
            <person name="Jiang W."/>
        </authorList>
    </citation>
    <scope>NUCLEOTIDE SEQUENCE [LARGE SCALE GENOMIC DNA]</scope>
    <source>
        <strain evidence="2">AG-KIZ</strain>
        <tissue evidence="2">Muscle</tissue>
    </source>
</reference>
<dbReference type="Proteomes" id="UP000281406">
    <property type="component" value="Unassembled WGS sequence"/>
</dbReference>
<sequence>MSLYQHGISLLTLNKQKGGRKTDEHGERFGLGEWAGRPRPPSRLGLPTVPLTTDDMEPDRVSPVPAFILPCPGADICRQQSAVRAHQ</sequence>
<accession>A0A3N0XXC6</accession>
<dbReference type="AlphaFoldDB" id="A0A3N0XXC6"/>
<evidence type="ECO:0000313" key="2">
    <source>
        <dbReference type="EMBL" id="ROK16080.1"/>
    </source>
</evidence>
<gene>
    <name evidence="2" type="ORF">DPX16_22698</name>
</gene>
<protein>
    <submittedName>
        <fullName evidence="2">Uncharacterized protein</fullName>
    </submittedName>
</protein>
<feature type="region of interest" description="Disordered" evidence="1">
    <location>
        <begin position="12"/>
        <end position="44"/>
    </location>
</feature>
<name>A0A3N0XXC6_ANAGA</name>
<feature type="compositionally biased region" description="Basic and acidic residues" evidence="1">
    <location>
        <begin position="20"/>
        <end position="30"/>
    </location>
</feature>
<organism evidence="2 3">
    <name type="scientific">Anabarilius grahami</name>
    <name type="common">Kanglang fish</name>
    <name type="synonym">Barilius grahami</name>
    <dbReference type="NCBI Taxonomy" id="495550"/>
    <lineage>
        <taxon>Eukaryota</taxon>
        <taxon>Metazoa</taxon>
        <taxon>Chordata</taxon>
        <taxon>Craniata</taxon>
        <taxon>Vertebrata</taxon>
        <taxon>Euteleostomi</taxon>
        <taxon>Actinopterygii</taxon>
        <taxon>Neopterygii</taxon>
        <taxon>Teleostei</taxon>
        <taxon>Ostariophysi</taxon>
        <taxon>Cypriniformes</taxon>
        <taxon>Xenocyprididae</taxon>
        <taxon>Xenocypridinae</taxon>
        <taxon>Xenocypridinae incertae sedis</taxon>
        <taxon>Anabarilius</taxon>
    </lineage>
</organism>
<proteinExistence type="predicted"/>